<dbReference type="InterPro" id="IPR012337">
    <property type="entry name" value="RNaseH-like_sf"/>
</dbReference>
<dbReference type="Gene3D" id="3.30.420.10">
    <property type="entry name" value="Ribonuclease H-like superfamily/Ribonuclease H"/>
    <property type="match status" value="1"/>
</dbReference>
<dbReference type="Proteomes" id="UP000183685">
    <property type="component" value="Unassembled WGS sequence"/>
</dbReference>
<gene>
    <name evidence="2" type="ORF">SAMN04488071_0171</name>
</gene>
<dbReference type="SUPFAM" id="SSF53098">
    <property type="entry name" value="Ribonuclease H-like"/>
    <property type="match status" value="1"/>
</dbReference>
<protein>
    <submittedName>
        <fullName evidence="2">Putative transposase</fullName>
    </submittedName>
</protein>
<organism evidence="2 3">
    <name type="scientific">Kordiimonas lacus</name>
    <dbReference type="NCBI Taxonomy" id="637679"/>
    <lineage>
        <taxon>Bacteria</taxon>
        <taxon>Pseudomonadati</taxon>
        <taxon>Pseudomonadota</taxon>
        <taxon>Alphaproteobacteria</taxon>
        <taxon>Kordiimonadales</taxon>
        <taxon>Kordiimonadaceae</taxon>
        <taxon>Kordiimonas</taxon>
    </lineage>
</organism>
<dbReference type="PROSITE" id="PS50994">
    <property type="entry name" value="INTEGRASE"/>
    <property type="match status" value="1"/>
</dbReference>
<evidence type="ECO:0000313" key="2">
    <source>
        <dbReference type="EMBL" id="SDD25994.1"/>
    </source>
</evidence>
<dbReference type="AlphaFoldDB" id="A0A1G6TAW9"/>
<name>A0A1G6TAW9_9PROT</name>
<dbReference type="PANTHER" id="PTHR47515">
    <property type="entry name" value="LOW CALCIUM RESPONSE LOCUS PROTEIN T"/>
    <property type="match status" value="1"/>
</dbReference>
<dbReference type="GO" id="GO:0003676">
    <property type="term" value="F:nucleic acid binding"/>
    <property type="evidence" value="ECO:0007669"/>
    <property type="project" value="InterPro"/>
</dbReference>
<dbReference type="InterPro" id="IPR025948">
    <property type="entry name" value="HTH-like_dom"/>
</dbReference>
<dbReference type="PANTHER" id="PTHR47515:SF1">
    <property type="entry name" value="BLR2054 PROTEIN"/>
    <property type="match status" value="1"/>
</dbReference>
<evidence type="ECO:0000313" key="3">
    <source>
        <dbReference type="Proteomes" id="UP000183685"/>
    </source>
</evidence>
<proteinExistence type="predicted"/>
<dbReference type="EMBL" id="FNAK01000001">
    <property type="protein sequence ID" value="SDD25994.1"/>
    <property type="molecule type" value="Genomic_DNA"/>
</dbReference>
<dbReference type="InterPro" id="IPR001584">
    <property type="entry name" value="Integrase_cat-core"/>
</dbReference>
<dbReference type="GO" id="GO:0015074">
    <property type="term" value="P:DNA integration"/>
    <property type="evidence" value="ECO:0007669"/>
    <property type="project" value="InterPro"/>
</dbReference>
<keyword evidence="3" id="KW-1185">Reference proteome</keyword>
<evidence type="ECO:0000259" key="1">
    <source>
        <dbReference type="PROSITE" id="PS50994"/>
    </source>
</evidence>
<dbReference type="InterPro" id="IPR036397">
    <property type="entry name" value="RNaseH_sf"/>
</dbReference>
<dbReference type="InterPro" id="IPR048020">
    <property type="entry name" value="Transpos_IS3"/>
</dbReference>
<dbReference type="STRING" id="637679.GCA_001550055_00717"/>
<feature type="domain" description="Integrase catalytic" evidence="1">
    <location>
        <begin position="105"/>
        <end position="272"/>
    </location>
</feature>
<reference evidence="2 3" key="1">
    <citation type="submission" date="2016-10" db="EMBL/GenBank/DDBJ databases">
        <authorList>
            <person name="de Groot N.N."/>
        </authorList>
    </citation>
    <scope>NUCLEOTIDE SEQUENCE [LARGE SCALE GENOMIC DNA]</scope>
    <source>
        <strain evidence="2 3">CGMCC 1.9109</strain>
    </source>
</reference>
<dbReference type="Pfam" id="PF13276">
    <property type="entry name" value="HTH_21"/>
    <property type="match status" value="1"/>
</dbReference>
<dbReference type="NCBIfam" id="NF033516">
    <property type="entry name" value="transpos_IS3"/>
    <property type="match status" value="1"/>
</dbReference>
<accession>A0A1G6TAW9</accession>
<sequence>MVKPAVRRKQVQHLVSGKLLSERRACGLVGISRSVVQYNSRRRCDATLRLRLKELAERYPRYGYLMLHAFLKQEGLVQNAKRTYRLYTEEGLQVRTKKRRKLPNVPRQPMVLPSRQTERWSLDFVSDQLATGRRFRTLNIVDDYTRECVGQLVDTSISGQRLAAFLDALGNQHGLPREIVLDNGPELTSKAMFLWSQRTGVKLNFIQPGKPVQNAFCESFNGTFRDNCLNQHWFMSLKEARSVINEWRKHYNEERPHSSLGYQPPATFAKLQARRFQSPAAPSANLPVAEKAVA</sequence>
<dbReference type="Pfam" id="PF13683">
    <property type="entry name" value="rve_3"/>
    <property type="match status" value="1"/>
</dbReference>